<keyword evidence="3 5" id="KW-0547">Nucleotide-binding</keyword>
<comment type="subunit">
    <text evidence="5 7">Monomer.</text>
</comment>
<dbReference type="GO" id="GO:0044209">
    <property type="term" value="P:AMP salvage"/>
    <property type="evidence" value="ECO:0007669"/>
    <property type="project" value="UniProtKB-UniRule"/>
</dbReference>
<comment type="catalytic activity">
    <reaction evidence="5 7">
        <text>AMP + ATP = 2 ADP</text>
        <dbReference type="Rhea" id="RHEA:12973"/>
        <dbReference type="ChEBI" id="CHEBI:30616"/>
        <dbReference type="ChEBI" id="CHEBI:456215"/>
        <dbReference type="ChEBI" id="CHEBI:456216"/>
        <dbReference type="EC" id="2.7.4.3"/>
    </reaction>
</comment>
<sequence>MKKVIILLGVPGSGKGTQARILAEEFGYVQISTGDLLRELEADPHAPQEDKEKLQVMKAGGLVADDLIYRLAFAAIEKNLELGNVVMLDGAIRNVIQAEAYDTFLKDHINEGEEIAIEFRLSDVTSFRRLSKRKVCSACGNIIPYSTDNAAKTVCEKCGGDLVVRGDDNEETIKKRIAAQGNEKLAPITDYYRKRGILFSVNGEGDIKDVDTEVKNILGIKNT</sequence>
<comment type="function">
    <text evidence="5">Catalyzes the reversible transfer of the terminal phosphate group between ATP and AMP. Plays an important role in cellular energy homeostasis and in adenine nucleotide metabolism.</text>
</comment>
<feature type="binding site" evidence="5">
    <location>
        <position position="205"/>
    </location>
    <ligand>
        <name>ATP</name>
        <dbReference type="ChEBI" id="CHEBI:30616"/>
    </ligand>
</feature>
<comment type="similarity">
    <text evidence="5 6">Belongs to the adenylate kinase family.</text>
</comment>
<feature type="binding site" evidence="5">
    <location>
        <position position="97"/>
    </location>
    <ligand>
        <name>AMP</name>
        <dbReference type="ChEBI" id="CHEBI:456215"/>
    </ligand>
</feature>
<dbReference type="Proteomes" id="UP000229600">
    <property type="component" value="Unassembled WGS sequence"/>
</dbReference>
<dbReference type="CDD" id="cd01428">
    <property type="entry name" value="ADK"/>
    <property type="match status" value="1"/>
</dbReference>
<comment type="caution">
    <text evidence="5">Lacks conserved residue(s) required for the propagation of feature annotation.</text>
</comment>
<feature type="binding site" evidence="5">
    <location>
        <position position="38"/>
    </location>
    <ligand>
        <name>AMP</name>
        <dbReference type="ChEBI" id="CHEBI:456215"/>
    </ligand>
</feature>
<dbReference type="HAMAP" id="MF_00235">
    <property type="entry name" value="Adenylate_kinase_Adk"/>
    <property type="match status" value="1"/>
</dbReference>
<protein>
    <recommendedName>
        <fullName evidence="5 7">Adenylate kinase</fullName>
        <shortName evidence="5">AK</shortName>
        <ecNumber evidence="5 7">2.7.4.3</ecNumber>
    </recommendedName>
    <alternativeName>
        <fullName evidence="5">ATP-AMP transphosphorylase</fullName>
    </alternativeName>
    <alternativeName>
        <fullName evidence="5">ATP:AMP phosphotransferase</fullName>
    </alternativeName>
    <alternativeName>
        <fullName evidence="5">Adenylate monophosphate kinase</fullName>
    </alternativeName>
</protein>
<gene>
    <name evidence="5" type="primary">adk</name>
    <name evidence="8" type="ORF">COV59_05270</name>
</gene>
<organism evidence="8 9">
    <name type="scientific">Candidatus Magasanikbacteria bacterium CG11_big_fil_rev_8_21_14_0_20_39_34</name>
    <dbReference type="NCBI Taxonomy" id="1974653"/>
    <lineage>
        <taxon>Bacteria</taxon>
        <taxon>Candidatus Magasanikiibacteriota</taxon>
    </lineage>
</organism>
<keyword evidence="5" id="KW-0963">Cytoplasm</keyword>
<dbReference type="PRINTS" id="PR00094">
    <property type="entry name" value="ADENYLTKNASE"/>
</dbReference>
<keyword evidence="5 7" id="KW-0067">ATP-binding</keyword>
<dbReference type="SUPFAM" id="SSF52540">
    <property type="entry name" value="P-loop containing nucleoside triphosphate hydrolases"/>
    <property type="match status" value="1"/>
</dbReference>
<name>A0A2H0N3W2_9BACT</name>
<feature type="binding site" evidence="5">
    <location>
        <position position="133"/>
    </location>
    <ligand>
        <name>ATP</name>
        <dbReference type="ChEBI" id="CHEBI:30616"/>
    </ligand>
</feature>
<comment type="caution">
    <text evidence="8">The sequence shown here is derived from an EMBL/GenBank/DDBJ whole genome shotgun (WGS) entry which is preliminary data.</text>
</comment>
<evidence type="ECO:0000256" key="4">
    <source>
        <dbReference type="ARBA" id="ARBA00022777"/>
    </source>
</evidence>
<keyword evidence="1 5" id="KW-0808">Transferase</keyword>
<keyword evidence="2 5" id="KW-0545">Nucleotide biosynthesis</keyword>
<evidence type="ECO:0000256" key="5">
    <source>
        <dbReference type="HAMAP-Rule" id="MF_00235"/>
    </source>
</evidence>
<evidence type="ECO:0000256" key="2">
    <source>
        <dbReference type="ARBA" id="ARBA00022727"/>
    </source>
</evidence>
<dbReference type="InterPro" id="IPR000850">
    <property type="entry name" value="Adenylat/UMP-CMP_kin"/>
</dbReference>
<reference evidence="8 9" key="1">
    <citation type="submission" date="2017-09" db="EMBL/GenBank/DDBJ databases">
        <title>Depth-based differentiation of microbial function through sediment-hosted aquifers and enrichment of novel symbionts in the deep terrestrial subsurface.</title>
        <authorList>
            <person name="Probst A.J."/>
            <person name="Ladd B."/>
            <person name="Jarett J.K."/>
            <person name="Geller-Mcgrath D.E."/>
            <person name="Sieber C.M."/>
            <person name="Emerson J.B."/>
            <person name="Anantharaman K."/>
            <person name="Thomas B.C."/>
            <person name="Malmstrom R."/>
            <person name="Stieglmeier M."/>
            <person name="Klingl A."/>
            <person name="Woyke T."/>
            <person name="Ryan C.M."/>
            <person name="Banfield J.F."/>
        </authorList>
    </citation>
    <scope>NUCLEOTIDE SEQUENCE [LARGE SCALE GENOMIC DNA]</scope>
    <source>
        <strain evidence="8">CG11_big_fil_rev_8_21_14_0_20_39_34</strain>
    </source>
</reference>
<dbReference type="Gene3D" id="3.40.50.300">
    <property type="entry name" value="P-loop containing nucleotide triphosphate hydrolases"/>
    <property type="match status" value="1"/>
</dbReference>
<dbReference type="EC" id="2.7.4.3" evidence="5 7"/>
<comment type="pathway">
    <text evidence="5">Purine metabolism; AMP biosynthesis via salvage pathway; AMP from ADP: step 1/1.</text>
</comment>
<evidence type="ECO:0000313" key="8">
    <source>
        <dbReference type="EMBL" id="PIR03571.1"/>
    </source>
</evidence>
<dbReference type="InterPro" id="IPR027417">
    <property type="entry name" value="P-loop_NTPase"/>
</dbReference>
<feature type="binding site" evidence="5">
    <location>
        <position position="165"/>
    </location>
    <ligand>
        <name>AMP</name>
        <dbReference type="ChEBI" id="CHEBI:456215"/>
    </ligand>
</feature>
<accession>A0A2H0N3W2</accession>
<dbReference type="GO" id="GO:0005737">
    <property type="term" value="C:cytoplasm"/>
    <property type="evidence" value="ECO:0007669"/>
    <property type="project" value="UniProtKB-SubCell"/>
</dbReference>
<proteinExistence type="inferred from homology"/>
<dbReference type="GO" id="GO:0005524">
    <property type="term" value="F:ATP binding"/>
    <property type="evidence" value="ECO:0007669"/>
    <property type="project" value="UniProtKB-UniRule"/>
</dbReference>
<evidence type="ECO:0000256" key="7">
    <source>
        <dbReference type="RuleBase" id="RU003331"/>
    </source>
</evidence>
<comment type="domain">
    <text evidence="5">Consists of three domains, a large central CORE domain and two small peripheral domains, NMPbind and LID, which undergo movements during catalysis. The LID domain closes over the site of phosphoryl transfer upon ATP binding. Assembling and dissambling the active center during each catalytic cycle provides an effective means to prevent ATP hydrolysis.</text>
</comment>
<comment type="subcellular location">
    <subcellularLocation>
        <location evidence="5 7">Cytoplasm</location>
    </subcellularLocation>
</comment>
<feature type="binding site" evidence="5">
    <location>
        <begin position="61"/>
        <end position="63"/>
    </location>
    <ligand>
        <name>AMP</name>
        <dbReference type="ChEBI" id="CHEBI:456215"/>
    </ligand>
</feature>
<dbReference type="GO" id="GO:0004017">
    <property type="term" value="F:AMP kinase activity"/>
    <property type="evidence" value="ECO:0007669"/>
    <property type="project" value="UniProtKB-UniRule"/>
</dbReference>
<evidence type="ECO:0000313" key="9">
    <source>
        <dbReference type="Proteomes" id="UP000229600"/>
    </source>
</evidence>
<evidence type="ECO:0000256" key="6">
    <source>
        <dbReference type="RuleBase" id="RU003330"/>
    </source>
</evidence>
<dbReference type="AlphaFoldDB" id="A0A2H0N3W2"/>
<feature type="binding site" evidence="5">
    <location>
        <position position="33"/>
    </location>
    <ligand>
        <name>AMP</name>
        <dbReference type="ChEBI" id="CHEBI:456215"/>
    </ligand>
</feature>
<dbReference type="UniPathway" id="UPA00588">
    <property type="reaction ID" value="UER00649"/>
</dbReference>
<dbReference type="PANTHER" id="PTHR23359">
    <property type="entry name" value="NUCLEOTIDE KINASE"/>
    <property type="match status" value="1"/>
</dbReference>
<evidence type="ECO:0000256" key="1">
    <source>
        <dbReference type="ARBA" id="ARBA00022679"/>
    </source>
</evidence>
<dbReference type="EMBL" id="PCWN01000011">
    <property type="protein sequence ID" value="PIR03571.1"/>
    <property type="molecule type" value="Genomic_DNA"/>
</dbReference>
<keyword evidence="4 5" id="KW-0418">Kinase</keyword>
<dbReference type="Pfam" id="PF00406">
    <property type="entry name" value="ADK"/>
    <property type="match status" value="1"/>
</dbReference>
<evidence type="ECO:0000256" key="3">
    <source>
        <dbReference type="ARBA" id="ARBA00022741"/>
    </source>
</evidence>
<feature type="binding site" evidence="5">
    <location>
        <begin position="12"/>
        <end position="17"/>
    </location>
    <ligand>
        <name>ATP</name>
        <dbReference type="ChEBI" id="CHEBI:30616"/>
    </ligand>
</feature>
<feature type="binding site" evidence="5">
    <location>
        <position position="176"/>
    </location>
    <ligand>
        <name>AMP</name>
        <dbReference type="ChEBI" id="CHEBI:456215"/>
    </ligand>
</feature>